<organism evidence="4 5">
    <name type="scientific">Bacteroides pyogenes</name>
    <dbReference type="NCBI Taxonomy" id="310300"/>
    <lineage>
        <taxon>Bacteria</taxon>
        <taxon>Pseudomonadati</taxon>
        <taxon>Bacteroidota</taxon>
        <taxon>Bacteroidia</taxon>
        <taxon>Bacteroidales</taxon>
        <taxon>Bacteroidaceae</taxon>
        <taxon>Bacteroides</taxon>
    </lineage>
</organism>
<dbReference type="PROSITE" id="PS51257">
    <property type="entry name" value="PROKAR_LIPOPROTEIN"/>
    <property type="match status" value="1"/>
</dbReference>
<evidence type="ECO:0000256" key="1">
    <source>
        <dbReference type="SAM" id="MobiDB-lite"/>
    </source>
</evidence>
<keyword evidence="2" id="KW-0472">Membrane</keyword>
<evidence type="ECO:0000313" key="4">
    <source>
        <dbReference type="EMBL" id="TYK34321.1"/>
    </source>
</evidence>
<dbReference type="EMBL" id="VKLW01000008">
    <property type="protein sequence ID" value="TYK34321.1"/>
    <property type="molecule type" value="Genomic_DNA"/>
</dbReference>
<evidence type="ECO:0000256" key="3">
    <source>
        <dbReference type="SAM" id="SignalP"/>
    </source>
</evidence>
<feature type="signal peptide" evidence="3">
    <location>
        <begin position="1"/>
        <end position="21"/>
    </location>
</feature>
<protein>
    <submittedName>
        <fullName evidence="4">Uncharacterized protein</fullName>
    </submittedName>
</protein>
<feature type="compositionally biased region" description="Low complexity" evidence="1">
    <location>
        <begin position="65"/>
        <end position="74"/>
    </location>
</feature>
<feature type="transmembrane region" description="Helical" evidence="2">
    <location>
        <begin position="174"/>
        <end position="191"/>
    </location>
</feature>
<dbReference type="RefSeq" id="WP_148730313.1">
    <property type="nucleotide sequence ID" value="NZ_JADRFO010000006.1"/>
</dbReference>
<gene>
    <name evidence="4" type="ORF">FNJ60_04845</name>
</gene>
<evidence type="ECO:0000313" key="5">
    <source>
        <dbReference type="Proteomes" id="UP000324383"/>
    </source>
</evidence>
<keyword evidence="2" id="KW-0812">Transmembrane</keyword>
<accession>A0A5D3EFR5</accession>
<sequence>MKKIITFIALLVLLASCGATKKAIKTTETQLDSLTVAKAVSEQTEKVVDTTRTEHGKVTITEIEFFPPTEIEQPQPEPDKPKKKDKPKDSDTKVADEPKKTQPPTTASVDLSNVGKVQGAVKSIKQTVIESDVEEKGESKESSESNETESAATVTKATESTDKQQEPTPDPKRWRYIFYIIAIGALALLYLKRVPVLNWIKGFLLWLHRISQRKY</sequence>
<evidence type="ECO:0000256" key="2">
    <source>
        <dbReference type="SAM" id="Phobius"/>
    </source>
</evidence>
<feature type="region of interest" description="Disordered" evidence="1">
    <location>
        <begin position="65"/>
        <end position="113"/>
    </location>
</feature>
<keyword evidence="3" id="KW-0732">Signal</keyword>
<dbReference type="Proteomes" id="UP000324383">
    <property type="component" value="Unassembled WGS sequence"/>
</dbReference>
<feature type="chain" id="PRO_5030116295" evidence="3">
    <location>
        <begin position="22"/>
        <end position="215"/>
    </location>
</feature>
<feature type="compositionally biased region" description="Polar residues" evidence="1">
    <location>
        <begin position="102"/>
        <end position="111"/>
    </location>
</feature>
<name>A0A5D3EFR5_9BACE</name>
<proteinExistence type="predicted"/>
<dbReference type="AlphaFoldDB" id="A0A5D3EFR5"/>
<feature type="compositionally biased region" description="Basic and acidic residues" evidence="1">
    <location>
        <begin position="134"/>
        <end position="143"/>
    </location>
</feature>
<feature type="compositionally biased region" description="Basic and acidic residues" evidence="1">
    <location>
        <begin position="77"/>
        <end position="100"/>
    </location>
</feature>
<reference evidence="4 5" key="1">
    <citation type="submission" date="2019-07" db="EMBL/GenBank/DDBJ databases">
        <title>Draft Genome Sequences of Bacteroides pyogenes Strains Isolated from the Uterus Holstein Dairy Cows with Metritis.</title>
        <authorList>
            <person name="Cunha F."/>
            <person name="Galvao K.N."/>
            <person name="Jeon S.J."/>
            <person name="Jeong K.C."/>
        </authorList>
    </citation>
    <scope>NUCLEOTIDE SEQUENCE [LARGE SCALE GENOMIC DNA]</scope>
    <source>
        <strain evidence="4 5">KG-31</strain>
    </source>
</reference>
<feature type="compositionally biased region" description="Basic and acidic residues" evidence="1">
    <location>
        <begin position="159"/>
        <end position="169"/>
    </location>
</feature>
<keyword evidence="2" id="KW-1133">Transmembrane helix</keyword>
<keyword evidence="5" id="KW-1185">Reference proteome</keyword>
<feature type="region of interest" description="Disordered" evidence="1">
    <location>
        <begin position="128"/>
        <end position="169"/>
    </location>
</feature>
<comment type="caution">
    <text evidence="4">The sequence shown here is derived from an EMBL/GenBank/DDBJ whole genome shotgun (WGS) entry which is preliminary data.</text>
</comment>